<dbReference type="GO" id="GO:0004578">
    <property type="term" value="F:chitobiosyldiphosphodolichol beta-mannosyltransferase activity"/>
    <property type="evidence" value="ECO:0007669"/>
    <property type="project" value="UniProtKB-EC"/>
</dbReference>
<dbReference type="EC" id="2.4.1.142" evidence="3"/>
<dbReference type="InterPro" id="IPR026051">
    <property type="entry name" value="ALG1-like"/>
</dbReference>
<evidence type="ECO:0000256" key="7">
    <source>
        <dbReference type="ARBA" id="ARBA00022692"/>
    </source>
</evidence>
<dbReference type="OMA" id="CKLIIDW"/>
<dbReference type="GO" id="GO:0005783">
    <property type="term" value="C:endoplasmic reticulum"/>
    <property type="evidence" value="ECO:0000318"/>
    <property type="project" value="GO_Central"/>
</dbReference>
<proteinExistence type="predicted"/>
<dbReference type="GeneID" id="7052035"/>
<comment type="subcellular location">
    <subcellularLocation>
        <location evidence="1">Endoplasmic reticulum membrane</location>
        <topology evidence="1">Single-pass membrane protein</topology>
    </subcellularLocation>
</comment>
<evidence type="ECO:0000256" key="12">
    <source>
        <dbReference type="SAM" id="Phobius"/>
    </source>
</evidence>
<dbReference type="GO" id="GO:0000030">
    <property type="term" value="F:mannosyltransferase activity"/>
    <property type="evidence" value="ECO:0000318"/>
    <property type="project" value="GO_Central"/>
</dbReference>
<accession>B6JZQ7</accession>
<keyword evidence="7 12" id="KW-0812">Transmembrane</keyword>
<keyword evidence="10 12" id="KW-0472">Membrane</keyword>
<feature type="chain" id="PRO_5012474756" description="Chitobiosyldiphosphodolichol beta-mannosyltransferase" evidence="13">
    <location>
        <begin position="16"/>
        <end position="428"/>
    </location>
</feature>
<protein>
    <recommendedName>
        <fullName evidence="4">Chitobiosyldiphosphodolichol beta-mannosyltransferase</fullName>
        <ecNumber evidence="3">2.4.1.142</ecNumber>
    </recommendedName>
</protein>
<dbReference type="STRING" id="402676.B6JZQ7"/>
<reference evidence="14 16" key="1">
    <citation type="journal article" date="2011" name="Science">
        <title>Comparative functional genomics of the fission yeasts.</title>
        <authorList>
            <person name="Rhind N."/>
            <person name="Chen Z."/>
            <person name="Yassour M."/>
            <person name="Thompson D.A."/>
            <person name="Haas B.J."/>
            <person name="Habib N."/>
            <person name="Wapinski I."/>
            <person name="Roy S."/>
            <person name="Lin M.F."/>
            <person name="Heiman D.I."/>
            <person name="Young S.K."/>
            <person name="Furuya K."/>
            <person name="Guo Y."/>
            <person name="Pidoux A."/>
            <person name="Chen H.M."/>
            <person name="Robbertse B."/>
            <person name="Goldberg J.M."/>
            <person name="Aoki K."/>
            <person name="Bayne E.H."/>
            <person name="Berlin A.M."/>
            <person name="Desjardins C.A."/>
            <person name="Dobbs E."/>
            <person name="Dukaj L."/>
            <person name="Fan L."/>
            <person name="FitzGerald M.G."/>
            <person name="French C."/>
            <person name="Gujja S."/>
            <person name="Hansen K."/>
            <person name="Keifenheim D."/>
            <person name="Levin J.Z."/>
            <person name="Mosher R.A."/>
            <person name="Mueller C.A."/>
            <person name="Pfiffner J."/>
            <person name="Priest M."/>
            <person name="Russ C."/>
            <person name="Smialowska A."/>
            <person name="Swoboda P."/>
            <person name="Sykes S.M."/>
            <person name="Vaughn M."/>
            <person name="Vengrova S."/>
            <person name="Yoder R."/>
            <person name="Zeng Q."/>
            <person name="Allshire R."/>
            <person name="Baulcombe D."/>
            <person name="Birren B.W."/>
            <person name="Brown W."/>
            <person name="Ekwall K."/>
            <person name="Kellis M."/>
            <person name="Leatherwood J."/>
            <person name="Levin H."/>
            <person name="Margalit H."/>
            <person name="Martienssen R."/>
            <person name="Nieduszynski C.A."/>
            <person name="Spatafora J.W."/>
            <person name="Friedman N."/>
            <person name="Dalgaard J.Z."/>
            <person name="Baumann P."/>
            <person name="Niki H."/>
            <person name="Regev A."/>
            <person name="Nusbaum C."/>
        </authorList>
    </citation>
    <scope>NUCLEOTIDE SEQUENCE [LARGE SCALE GENOMIC DNA]</scope>
    <source>
        <strain evidence="16">yFS275 / FY16936</strain>
    </source>
</reference>
<dbReference type="Proteomes" id="UP000001744">
    <property type="component" value="Unassembled WGS sequence"/>
</dbReference>
<keyword evidence="8" id="KW-0256">Endoplasmic reticulum</keyword>
<dbReference type="JaponicusDB" id="SJAG_02102">
    <property type="gene designation" value="alg1"/>
</dbReference>
<evidence type="ECO:0000256" key="2">
    <source>
        <dbReference type="ARBA" id="ARBA00004922"/>
    </source>
</evidence>
<evidence type="ECO:0000256" key="8">
    <source>
        <dbReference type="ARBA" id="ARBA00022824"/>
    </source>
</evidence>
<dbReference type="SUPFAM" id="SSF53756">
    <property type="entry name" value="UDP-Glycosyltransferase/glycogen phosphorylase"/>
    <property type="match status" value="1"/>
</dbReference>
<keyword evidence="16" id="KW-1185">Reference proteome</keyword>
<keyword evidence="13" id="KW-0732">Signal</keyword>
<evidence type="ECO:0000256" key="4">
    <source>
        <dbReference type="ARBA" id="ARBA00015841"/>
    </source>
</evidence>
<comment type="function">
    <text evidence="11">Participates in the formation of the lipid-linked precursor oligosaccharide for N-glycosylation. Involved in assembling the dolichol-pyrophosphate-GlcNAc(2)-Man(5) intermediate on the cytoplasmic surface of the ER.</text>
</comment>
<evidence type="ECO:0000256" key="9">
    <source>
        <dbReference type="ARBA" id="ARBA00022989"/>
    </source>
</evidence>
<dbReference type="EMBL" id="KE651168">
    <property type="protein sequence ID" value="EEB07025.1"/>
    <property type="molecule type" value="Genomic_DNA"/>
</dbReference>
<feature type="transmembrane region" description="Helical" evidence="12">
    <location>
        <begin position="132"/>
        <end position="153"/>
    </location>
</feature>
<evidence type="ECO:0000313" key="16">
    <source>
        <dbReference type="Proteomes" id="UP000001744"/>
    </source>
</evidence>
<comment type="pathway">
    <text evidence="2">Protein modification; protein glycosylation.</text>
</comment>
<dbReference type="eggNOG" id="KOG2941">
    <property type="taxonomic scope" value="Eukaryota"/>
</dbReference>
<dbReference type="HOGENOM" id="CLU_012079_0_0_1"/>
<feature type="transmembrane region" description="Helical" evidence="12">
    <location>
        <begin position="98"/>
        <end position="120"/>
    </location>
</feature>
<dbReference type="Pfam" id="PF13692">
    <property type="entry name" value="Glyco_trans_1_4"/>
    <property type="match status" value="1"/>
</dbReference>
<evidence type="ECO:0000256" key="10">
    <source>
        <dbReference type="ARBA" id="ARBA00023136"/>
    </source>
</evidence>
<dbReference type="PANTHER" id="PTHR13036">
    <property type="entry name" value="BETA1,4 MANNOSYLTRANSFERASE"/>
    <property type="match status" value="1"/>
</dbReference>
<sequence length="428" mass="48280">MHILIGIAIAVAVLCLYVQRRRCRSGKQVAILVLGDIGHSPRMQYHANSFAKHDWNVELIGYGDDNNEQELFKKDKRIRCIHIPKTPAWLTPSSKLQFLLFAPLKVTFLWLGLCSILFRVHAPSYLLVQNPPCIPTFVFALLMRFCFGSRIVIDWHNFGFSILALKLGKNHMLVKIMKAYELFLGRFAYKHLCVSNAMSEVLGNWGLKPTYVLYDRPPSHFKPLSKKPYNLLGTAFNPKTCKLLVSSTSWTPDEDIFVLYKALEEYDAQPNASPILAVITGKGPMKQDFLDHVKEHPLQHVRFLTPWLSTGDYPRLLACADLGVSLHTSSSGVDLPMKVVDLFGCGIPVLSLPFPAITELVKDGRNGKIVGDAHEMAVTIQNLFTNTKELSSLKRGAMSESKHRWDEEWDTVASQVFLMNNKTAAKKK</sequence>
<dbReference type="RefSeq" id="XP_002173318.1">
    <property type="nucleotide sequence ID" value="XM_002173282.2"/>
</dbReference>
<name>B6JZQ7_SCHJY</name>
<dbReference type="VEuPathDB" id="FungiDB:SJAG_02102"/>
<dbReference type="OrthoDB" id="614844at2759"/>
<evidence type="ECO:0000256" key="3">
    <source>
        <dbReference type="ARBA" id="ARBA00012611"/>
    </source>
</evidence>
<evidence type="ECO:0000256" key="1">
    <source>
        <dbReference type="ARBA" id="ARBA00004389"/>
    </source>
</evidence>
<dbReference type="GO" id="GO:0005789">
    <property type="term" value="C:endoplasmic reticulum membrane"/>
    <property type="evidence" value="ECO:0007669"/>
    <property type="project" value="UniProtKB-SubCell"/>
</dbReference>
<evidence type="ECO:0000256" key="13">
    <source>
        <dbReference type="SAM" id="SignalP"/>
    </source>
</evidence>
<keyword evidence="6" id="KW-0808">Transferase</keyword>
<evidence type="ECO:0000256" key="11">
    <source>
        <dbReference type="ARBA" id="ARBA00024899"/>
    </source>
</evidence>
<evidence type="ECO:0000256" key="6">
    <source>
        <dbReference type="ARBA" id="ARBA00022679"/>
    </source>
</evidence>
<dbReference type="AlphaFoldDB" id="B6JZQ7"/>
<keyword evidence="9 12" id="KW-1133">Transmembrane helix</keyword>
<organism evidence="14 16">
    <name type="scientific">Schizosaccharomyces japonicus (strain yFS275 / FY16936)</name>
    <name type="common">Fission yeast</name>
    <dbReference type="NCBI Taxonomy" id="402676"/>
    <lineage>
        <taxon>Eukaryota</taxon>
        <taxon>Fungi</taxon>
        <taxon>Dikarya</taxon>
        <taxon>Ascomycota</taxon>
        <taxon>Taphrinomycotina</taxon>
        <taxon>Schizosaccharomycetes</taxon>
        <taxon>Schizosaccharomycetales</taxon>
        <taxon>Schizosaccharomycetaceae</taxon>
        <taxon>Schizosaccharomyces</taxon>
    </lineage>
</organism>
<keyword evidence="5 14" id="KW-0328">Glycosyltransferase</keyword>
<dbReference type="PANTHER" id="PTHR13036:SF0">
    <property type="entry name" value="CHITOBIOSYLDIPHOSPHODOLICHOL BETA-MANNOSYLTRANSFERASE"/>
    <property type="match status" value="1"/>
</dbReference>
<evidence type="ECO:0000256" key="5">
    <source>
        <dbReference type="ARBA" id="ARBA00022676"/>
    </source>
</evidence>
<feature type="signal peptide" evidence="13">
    <location>
        <begin position="1"/>
        <end position="15"/>
    </location>
</feature>
<dbReference type="Gene3D" id="3.40.50.2000">
    <property type="entry name" value="Glycogen Phosphorylase B"/>
    <property type="match status" value="2"/>
</dbReference>
<evidence type="ECO:0000313" key="15">
    <source>
        <dbReference type="JaponicusDB" id="SJAG_02102"/>
    </source>
</evidence>
<evidence type="ECO:0000313" key="14">
    <source>
        <dbReference type="EMBL" id="EEB07025.1"/>
    </source>
</evidence>
<gene>
    <name evidence="15" type="primary">alg1</name>
    <name evidence="14" type="ORF">SJAG_02102</name>
</gene>